<keyword evidence="11 20" id="KW-0808">Transferase</keyword>
<feature type="binding site" evidence="19">
    <location>
        <position position="67"/>
    </location>
    <ligand>
        <name>GTP</name>
        <dbReference type="ChEBI" id="CHEBI:37565"/>
    </ligand>
</feature>
<dbReference type="PIRSF" id="PIRSF006135">
    <property type="entry name" value="CobU"/>
    <property type="match status" value="1"/>
</dbReference>
<dbReference type="SUPFAM" id="SSF52540">
    <property type="entry name" value="P-loop containing nucleoside triphosphate hydrolases"/>
    <property type="match status" value="1"/>
</dbReference>
<evidence type="ECO:0000256" key="4">
    <source>
        <dbReference type="ARBA" id="ARBA00003889"/>
    </source>
</evidence>
<dbReference type="GO" id="GO:0009236">
    <property type="term" value="P:cobalamin biosynthetic process"/>
    <property type="evidence" value="ECO:0007669"/>
    <property type="project" value="UniProtKB-UniPathway"/>
</dbReference>
<comment type="caution">
    <text evidence="20">The sequence shown here is derived from an EMBL/GenBank/DDBJ whole genome shotgun (WGS) entry which is preliminary data.</text>
</comment>
<evidence type="ECO:0000256" key="18">
    <source>
        <dbReference type="PIRSR" id="PIRSR006135-1"/>
    </source>
</evidence>
<comment type="pathway">
    <text evidence="6">Cofactor biosynthesis; adenosylcobalamin biosynthesis; adenosylcobalamin from cob(II)yrinate a,c-diamide: step 5/7.</text>
</comment>
<comment type="function">
    <text evidence="4">Catalyzes ATP-dependent phosphorylation of adenosylcobinamide and addition of GMP to adenosylcobinamide phosphate.</text>
</comment>
<evidence type="ECO:0000256" key="3">
    <source>
        <dbReference type="ARBA" id="ARBA00001522"/>
    </source>
</evidence>
<evidence type="ECO:0000256" key="10">
    <source>
        <dbReference type="ARBA" id="ARBA00022573"/>
    </source>
</evidence>
<dbReference type="EMBL" id="MAGO01000011">
    <property type="protein sequence ID" value="OCC14517.1"/>
    <property type="molecule type" value="Genomic_DNA"/>
</dbReference>
<dbReference type="AlphaFoldDB" id="A0A1B9F3K4"/>
<keyword evidence="12 19" id="KW-0547">Nucleotide-binding</keyword>
<evidence type="ECO:0000256" key="12">
    <source>
        <dbReference type="ARBA" id="ARBA00022741"/>
    </source>
</evidence>
<dbReference type="UniPathway" id="UPA00148">
    <property type="reaction ID" value="UER00236"/>
</dbReference>
<dbReference type="GO" id="GO:0043752">
    <property type="term" value="F:adenosylcobinamide kinase activity"/>
    <property type="evidence" value="ECO:0007669"/>
    <property type="project" value="UniProtKB-EC"/>
</dbReference>
<comment type="catalytic activity">
    <reaction evidence="2">
        <text>adenosylcob(III)inamide phosphate + GTP + H(+) = adenosylcob(III)inamide-GDP + diphosphate</text>
        <dbReference type="Rhea" id="RHEA:22712"/>
        <dbReference type="ChEBI" id="CHEBI:15378"/>
        <dbReference type="ChEBI" id="CHEBI:33019"/>
        <dbReference type="ChEBI" id="CHEBI:37565"/>
        <dbReference type="ChEBI" id="CHEBI:58502"/>
        <dbReference type="ChEBI" id="CHEBI:60487"/>
        <dbReference type="EC" id="2.7.7.62"/>
    </reaction>
</comment>
<gene>
    <name evidence="20" type="ORF">DBT_2059</name>
</gene>
<dbReference type="PATRIC" id="fig|1156395.6.peg.2083"/>
<dbReference type="PANTHER" id="PTHR34848:SF1">
    <property type="entry name" value="BIFUNCTIONAL ADENOSYLCOBALAMIN BIOSYNTHESIS PROTEIN COBU"/>
    <property type="match status" value="1"/>
</dbReference>
<comment type="catalytic activity">
    <reaction evidence="3">
        <text>adenosylcob(III)inamide + GTP = adenosylcob(III)inamide phosphate + GDP + H(+)</text>
        <dbReference type="Rhea" id="RHEA:15765"/>
        <dbReference type="ChEBI" id="CHEBI:2480"/>
        <dbReference type="ChEBI" id="CHEBI:15378"/>
        <dbReference type="ChEBI" id="CHEBI:37565"/>
        <dbReference type="ChEBI" id="CHEBI:58189"/>
        <dbReference type="ChEBI" id="CHEBI:58502"/>
        <dbReference type="EC" id="2.7.1.156"/>
    </reaction>
</comment>
<dbReference type="OrthoDB" id="9788370at2"/>
<evidence type="ECO:0000313" key="21">
    <source>
        <dbReference type="Proteomes" id="UP000093080"/>
    </source>
</evidence>
<evidence type="ECO:0000256" key="16">
    <source>
        <dbReference type="ARBA" id="ARBA00029570"/>
    </source>
</evidence>
<evidence type="ECO:0000256" key="14">
    <source>
        <dbReference type="ARBA" id="ARBA00022840"/>
    </source>
</evidence>
<dbReference type="Proteomes" id="UP000093080">
    <property type="component" value="Unassembled WGS sequence"/>
</dbReference>
<keyword evidence="13" id="KW-0418">Kinase</keyword>
<evidence type="ECO:0000256" key="15">
    <source>
        <dbReference type="ARBA" id="ARBA00023134"/>
    </source>
</evidence>
<evidence type="ECO:0000256" key="1">
    <source>
        <dbReference type="ARBA" id="ARBA00000312"/>
    </source>
</evidence>
<name>A0A1B9F3K4_9BACT</name>
<keyword evidence="20" id="KW-0548">Nucleotidyltransferase</keyword>
<dbReference type="STRING" id="1156395.DBT_2059"/>
<feature type="active site" description="GMP-histidine intermediate" evidence="18">
    <location>
        <position position="55"/>
    </location>
</feature>
<evidence type="ECO:0000256" key="11">
    <source>
        <dbReference type="ARBA" id="ARBA00022679"/>
    </source>
</evidence>
<evidence type="ECO:0000256" key="7">
    <source>
        <dbReference type="ARBA" id="ARBA00007490"/>
    </source>
</evidence>
<keyword evidence="15 19" id="KW-0342">GTP-binding</keyword>
<organism evidence="20 21">
    <name type="scientific">Dissulfuribacter thermophilus</name>
    <dbReference type="NCBI Taxonomy" id="1156395"/>
    <lineage>
        <taxon>Bacteria</taxon>
        <taxon>Pseudomonadati</taxon>
        <taxon>Thermodesulfobacteriota</taxon>
        <taxon>Dissulfuribacteria</taxon>
        <taxon>Dissulfuribacterales</taxon>
        <taxon>Dissulfuribacteraceae</taxon>
        <taxon>Dissulfuribacter</taxon>
    </lineage>
</organism>
<dbReference type="CDD" id="cd00544">
    <property type="entry name" value="CobU"/>
    <property type="match status" value="1"/>
</dbReference>
<dbReference type="InterPro" id="IPR027417">
    <property type="entry name" value="P-loop_NTPase"/>
</dbReference>
<protein>
    <recommendedName>
        <fullName evidence="16">Adenosylcobinamide kinase</fullName>
        <ecNumber evidence="8">2.7.1.156</ecNumber>
        <ecNumber evidence="9">2.7.7.62</ecNumber>
    </recommendedName>
    <alternativeName>
        <fullName evidence="17">Adenosylcobinamide-phosphate guanylyltransferase</fullName>
    </alternativeName>
</protein>
<dbReference type="Pfam" id="PF02283">
    <property type="entry name" value="CobU"/>
    <property type="match status" value="1"/>
</dbReference>
<proteinExistence type="inferred from homology"/>
<comment type="similarity">
    <text evidence="7">Belongs to the CobU/CobP family.</text>
</comment>
<evidence type="ECO:0000256" key="9">
    <source>
        <dbReference type="ARBA" id="ARBA00012523"/>
    </source>
</evidence>
<sequence>MTITNKKILIIGGARSGKTAFSLDIGRSLMQNAQGLYVATGEARDDEMAQKIKLHQAERGDNWDTLEEPVEIVTKLQKLDKNYGVVLIDCLTLWTSNLIERRGGKEEEYFNELYKWLRDAQQNVVIVTNEVGLGIVPGNSVARKYRELLGRLNQGIAKIADEVYVVIAGLSMKLKGGE</sequence>
<evidence type="ECO:0000256" key="8">
    <source>
        <dbReference type="ARBA" id="ARBA00012016"/>
    </source>
</evidence>
<dbReference type="GO" id="GO:0005525">
    <property type="term" value="F:GTP binding"/>
    <property type="evidence" value="ECO:0007669"/>
    <property type="project" value="UniProtKB-KW"/>
</dbReference>
<dbReference type="EC" id="2.7.7.62" evidence="9"/>
<feature type="binding site" evidence="19">
    <location>
        <begin position="39"/>
        <end position="41"/>
    </location>
    <ligand>
        <name>GTP</name>
        <dbReference type="ChEBI" id="CHEBI:37565"/>
    </ligand>
</feature>
<feature type="binding site" evidence="19">
    <location>
        <position position="89"/>
    </location>
    <ligand>
        <name>GTP</name>
        <dbReference type="ChEBI" id="CHEBI:37565"/>
    </ligand>
</feature>
<dbReference type="EC" id="2.7.1.156" evidence="8"/>
<dbReference type="NCBIfam" id="NF004469">
    <property type="entry name" value="PRK05800.1"/>
    <property type="match status" value="1"/>
</dbReference>
<dbReference type="Gene3D" id="3.40.50.300">
    <property type="entry name" value="P-loop containing nucleotide triphosphate hydrolases"/>
    <property type="match status" value="1"/>
</dbReference>
<dbReference type="GO" id="GO:0005524">
    <property type="term" value="F:ATP binding"/>
    <property type="evidence" value="ECO:0007669"/>
    <property type="project" value="UniProtKB-KW"/>
</dbReference>
<comment type="pathway">
    <text evidence="5">Cofactor biosynthesis; adenosylcobalamin biosynthesis; adenosylcobalamin from cob(II)yrinate a,c-diamide: step 6/7.</text>
</comment>
<evidence type="ECO:0000313" key="20">
    <source>
        <dbReference type="EMBL" id="OCC14517.1"/>
    </source>
</evidence>
<dbReference type="GO" id="GO:0008820">
    <property type="term" value="F:cobinamide phosphate guanylyltransferase activity"/>
    <property type="evidence" value="ECO:0007669"/>
    <property type="project" value="UniProtKB-EC"/>
</dbReference>
<accession>A0A1B9F3K4</accession>
<evidence type="ECO:0000256" key="5">
    <source>
        <dbReference type="ARBA" id="ARBA00004692"/>
    </source>
</evidence>
<evidence type="ECO:0000256" key="6">
    <source>
        <dbReference type="ARBA" id="ARBA00005159"/>
    </source>
</evidence>
<reference evidence="20 21" key="1">
    <citation type="submission" date="2016-06" db="EMBL/GenBank/DDBJ databases">
        <title>Respiratory ammonification of nitrate coupled to the oxidation of elemental sulfur in deep-sea autotrophic thermophilic bacteria.</title>
        <authorList>
            <person name="Slobodkina G.B."/>
            <person name="Mardanov A.V."/>
            <person name="Ravin N.V."/>
            <person name="Frolova A.A."/>
            <person name="Viryasiv M.B."/>
            <person name="Chernyh N.A."/>
            <person name="Bonch-Osmolovskaya E.A."/>
            <person name="Slobodkin A.I."/>
        </authorList>
    </citation>
    <scope>NUCLEOTIDE SEQUENCE [LARGE SCALE GENOMIC DNA]</scope>
    <source>
        <strain evidence="20 21">S69</strain>
    </source>
</reference>
<keyword evidence="10" id="KW-0169">Cobalamin biosynthesis</keyword>
<dbReference type="RefSeq" id="WP_067619841.1">
    <property type="nucleotide sequence ID" value="NZ_MAGO01000011.1"/>
</dbReference>
<evidence type="ECO:0000256" key="19">
    <source>
        <dbReference type="PIRSR" id="PIRSR006135-2"/>
    </source>
</evidence>
<evidence type="ECO:0000256" key="2">
    <source>
        <dbReference type="ARBA" id="ARBA00000711"/>
    </source>
</evidence>
<keyword evidence="21" id="KW-1185">Reference proteome</keyword>
<evidence type="ECO:0000256" key="17">
    <source>
        <dbReference type="ARBA" id="ARBA00030571"/>
    </source>
</evidence>
<evidence type="ECO:0000256" key="13">
    <source>
        <dbReference type="ARBA" id="ARBA00022777"/>
    </source>
</evidence>
<dbReference type="PANTHER" id="PTHR34848">
    <property type="match status" value="1"/>
</dbReference>
<dbReference type="InterPro" id="IPR003203">
    <property type="entry name" value="CobU/CobP"/>
</dbReference>
<comment type="catalytic activity">
    <reaction evidence="1">
        <text>adenosylcob(III)inamide + ATP = adenosylcob(III)inamide phosphate + ADP + H(+)</text>
        <dbReference type="Rhea" id="RHEA:15769"/>
        <dbReference type="ChEBI" id="CHEBI:2480"/>
        <dbReference type="ChEBI" id="CHEBI:15378"/>
        <dbReference type="ChEBI" id="CHEBI:30616"/>
        <dbReference type="ChEBI" id="CHEBI:58502"/>
        <dbReference type="ChEBI" id="CHEBI:456216"/>
        <dbReference type="EC" id="2.7.1.156"/>
    </reaction>
</comment>
<keyword evidence="14" id="KW-0067">ATP-binding</keyword>